<evidence type="ECO:0000256" key="2">
    <source>
        <dbReference type="ARBA" id="ARBA00022741"/>
    </source>
</evidence>
<dbReference type="AlphaFoldDB" id="A0A7X6MHK5"/>
<dbReference type="CDD" id="cd14014">
    <property type="entry name" value="STKc_PknB_like"/>
    <property type="match status" value="1"/>
</dbReference>
<evidence type="ECO:0000256" key="3">
    <source>
        <dbReference type="ARBA" id="ARBA00022777"/>
    </source>
</evidence>
<accession>A0A7X6MHK5</accession>
<keyword evidence="8" id="KW-0723">Serine/threonine-protein kinase</keyword>
<feature type="compositionally biased region" description="Gly residues" evidence="6">
    <location>
        <begin position="272"/>
        <end position="281"/>
    </location>
</feature>
<dbReference type="PANTHER" id="PTHR43289:SF34">
    <property type="entry name" value="SERINE_THREONINE-PROTEIN KINASE YBDM-RELATED"/>
    <property type="match status" value="1"/>
</dbReference>
<evidence type="ECO:0000256" key="6">
    <source>
        <dbReference type="SAM" id="MobiDB-lite"/>
    </source>
</evidence>
<dbReference type="PROSITE" id="PS00107">
    <property type="entry name" value="PROTEIN_KINASE_ATP"/>
    <property type="match status" value="1"/>
</dbReference>
<evidence type="ECO:0000256" key="5">
    <source>
        <dbReference type="PROSITE-ProRule" id="PRU10141"/>
    </source>
</evidence>
<evidence type="ECO:0000256" key="4">
    <source>
        <dbReference type="ARBA" id="ARBA00022840"/>
    </source>
</evidence>
<evidence type="ECO:0000313" key="8">
    <source>
        <dbReference type="EMBL" id="NKZ00863.1"/>
    </source>
</evidence>
<dbReference type="InterPro" id="IPR011009">
    <property type="entry name" value="Kinase-like_dom_sf"/>
</dbReference>
<dbReference type="SUPFAM" id="SSF56112">
    <property type="entry name" value="Protein kinase-like (PK-like)"/>
    <property type="match status" value="1"/>
</dbReference>
<keyword evidence="3 8" id="KW-0418">Kinase</keyword>
<keyword evidence="4 5" id="KW-0067">ATP-binding</keyword>
<dbReference type="PANTHER" id="PTHR43289">
    <property type="entry name" value="MITOGEN-ACTIVATED PROTEIN KINASE KINASE KINASE 20-RELATED"/>
    <property type="match status" value="1"/>
</dbReference>
<evidence type="ECO:0000259" key="7">
    <source>
        <dbReference type="PROSITE" id="PS50011"/>
    </source>
</evidence>
<gene>
    <name evidence="8" type="ORF">HGB44_24790</name>
</gene>
<dbReference type="EMBL" id="JAAXPG010000028">
    <property type="protein sequence ID" value="NKZ00863.1"/>
    <property type="molecule type" value="Genomic_DNA"/>
</dbReference>
<keyword evidence="9" id="KW-1185">Reference proteome</keyword>
<dbReference type="GO" id="GO:0004674">
    <property type="term" value="F:protein serine/threonine kinase activity"/>
    <property type="evidence" value="ECO:0007669"/>
    <property type="project" value="UniProtKB-KW"/>
</dbReference>
<keyword evidence="1" id="KW-0808">Transferase</keyword>
<name>A0A7X6MHK5_9ACTN</name>
<dbReference type="SMART" id="SM00220">
    <property type="entry name" value="S_TKc"/>
    <property type="match status" value="1"/>
</dbReference>
<feature type="region of interest" description="Disordered" evidence="6">
    <location>
        <begin position="272"/>
        <end position="296"/>
    </location>
</feature>
<feature type="region of interest" description="Disordered" evidence="6">
    <location>
        <begin position="217"/>
        <end position="236"/>
    </location>
</feature>
<feature type="region of interest" description="Disordered" evidence="6">
    <location>
        <begin position="350"/>
        <end position="400"/>
    </location>
</feature>
<dbReference type="InterPro" id="IPR000719">
    <property type="entry name" value="Prot_kinase_dom"/>
</dbReference>
<dbReference type="InterPro" id="IPR008271">
    <property type="entry name" value="Ser/Thr_kinase_AS"/>
</dbReference>
<dbReference type="GO" id="GO:0005524">
    <property type="term" value="F:ATP binding"/>
    <property type="evidence" value="ECO:0007669"/>
    <property type="project" value="UniProtKB-UniRule"/>
</dbReference>
<feature type="domain" description="Protein kinase" evidence="7">
    <location>
        <begin position="12"/>
        <end position="269"/>
    </location>
</feature>
<evidence type="ECO:0000313" key="9">
    <source>
        <dbReference type="Proteomes" id="UP000553209"/>
    </source>
</evidence>
<comment type="caution">
    <text evidence="8">The sequence shown here is derived from an EMBL/GenBank/DDBJ whole genome shotgun (WGS) entry which is preliminary data.</text>
</comment>
<reference evidence="8 9" key="1">
    <citation type="submission" date="2020-04" db="EMBL/GenBank/DDBJ databases">
        <title>MicrobeNet Type strains.</title>
        <authorList>
            <person name="Nicholson A.C."/>
        </authorList>
    </citation>
    <scope>NUCLEOTIDE SEQUENCE [LARGE SCALE GENOMIC DNA]</scope>
    <source>
        <strain evidence="8 9">ATCC 23612</strain>
    </source>
</reference>
<protein>
    <submittedName>
        <fullName evidence="8">Serine/threonine protein kinase</fullName>
    </submittedName>
</protein>
<dbReference type="PROSITE" id="PS50011">
    <property type="entry name" value="PROTEIN_KINASE_DOM"/>
    <property type="match status" value="1"/>
</dbReference>
<sequence>MRPDDPETLGGFRIVGRVGTGGMGTVYAGLRLRPGGRARSGYAALKVIREELTEDPDFRARFTREIRLLSRVRSRSVPEFLGSGQDAHGPWLVTEFVPGLSLSAHVREHGPLPPNLLLGLAAGVAEALNAVHTAGIVHRDLKPGNVMLAPEGPKVLDFGIARAVDETALTRTGGLVGTPGWIAPEVLRGAPAAPPADLFAWGALVAYAATGRAPFGSGSTDSLPSQMLDQPPDLAGVPGPLLPLVTASLDPDPRQRPTAAQAARALVALGQGQGREQGQGSGRQKQDVPLDGSGLSNAVGALLDREWRGVRAVRPPAPPRRVPKALVVASAAVLLLGTVGGGFLAAQVLSPDGGESEGTGEGTAAEGTEEGSGAGGPQEVRGSGEEGTEGPDTEWVMPEPTPFGTNAEWLAEVITSPNGMPTFQATPDSYETLFHLSVSSVEEVPEGVRFTVLVGNLVEGHSVSVPELFTVPTPEGPIEPEEAPGPASVGDRLVLTFPGAPERGPLTFGDPDFVPGVSGIPPVSQCYDAAAGSASVDYESCP</sequence>
<feature type="compositionally biased region" description="Polar residues" evidence="6">
    <location>
        <begin position="217"/>
        <end position="228"/>
    </location>
</feature>
<dbReference type="InterPro" id="IPR017441">
    <property type="entry name" value="Protein_kinase_ATP_BS"/>
</dbReference>
<dbReference type="Gene3D" id="3.30.200.20">
    <property type="entry name" value="Phosphorylase Kinase, domain 1"/>
    <property type="match status" value="1"/>
</dbReference>
<dbReference type="PROSITE" id="PS00108">
    <property type="entry name" value="PROTEIN_KINASE_ST"/>
    <property type="match status" value="1"/>
</dbReference>
<feature type="binding site" evidence="5">
    <location>
        <position position="46"/>
    </location>
    <ligand>
        <name>ATP</name>
        <dbReference type="ChEBI" id="CHEBI:30616"/>
    </ligand>
</feature>
<dbReference type="Proteomes" id="UP000553209">
    <property type="component" value="Unassembled WGS sequence"/>
</dbReference>
<dbReference type="Gene3D" id="1.10.510.10">
    <property type="entry name" value="Transferase(Phosphotransferase) domain 1"/>
    <property type="match status" value="1"/>
</dbReference>
<dbReference type="RefSeq" id="WP_082768482.1">
    <property type="nucleotide sequence ID" value="NZ_JAAXPG010000028.1"/>
</dbReference>
<evidence type="ECO:0000256" key="1">
    <source>
        <dbReference type="ARBA" id="ARBA00022679"/>
    </source>
</evidence>
<organism evidence="8 9">
    <name type="scientific">Nocardiopsis alborubida</name>
    <dbReference type="NCBI Taxonomy" id="146802"/>
    <lineage>
        <taxon>Bacteria</taxon>
        <taxon>Bacillati</taxon>
        <taxon>Actinomycetota</taxon>
        <taxon>Actinomycetes</taxon>
        <taxon>Streptosporangiales</taxon>
        <taxon>Nocardiopsidaceae</taxon>
        <taxon>Nocardiopsis</taxon>
    </lineage>
</organism>
<keyword evidence="2 5" id="KW-0547">Nucleotide-binding</keyword>
<dbReference type="Pfam" id="PF00069">
    <property type="entry name" value="Pkinase"/>
    <property type="match status" value="1"/>
</dbReference>
<proteinExistence type="predicted"/>